<proteinExistence type="predicted"/>
<comment type="caution">
    <text evidence="1">The sequence shown here is derived from an EMBL/GenBank/DDBJ whole genome shotgun (WGS) entry which is preliminary data.</text>
</comment>
<dbReference type="Gene3D" id="2.120.10.30">
    <property type="entry name" value="TolB, C-terminal domain"/>
    <property type="match status" value="1"/>
</dbReference>
<dbReference type="SUPFAM" id="SSF63829">
    <property type="entry name" value="Calcium-dependent phosphotriesterase"/>
    <property type="match status" value="1"/>
</dbReference>
<dbReference type="Pfam" id="PF17170">
    <property type="entry name" value="DUF5128"/>
    <property type="match status" value="1"/>
</dbReference>
<evidence type="ECO:0000313" key="1">
    <source>
        <dbReference type="EMBL" id="PZV83392.1"/>
    </source>
</evidence>
<dbReference type="PROSITE" id="PS51257">
    <property type="entry name" value="PROKAR_LIPOPROTEIN"/>
    <property type="match status" value="1"/>
</dbReference>
<organism evidence="1 2">
    <name type="scientific">Algoriphagus aquaeductus</name>
    <dbReference type="NCBI Taxonomy" id="475299"/>
    <lineage>
        <taxon>Bacteria</taxon>
        <taxon>Pseudomonadati</taxon>
        <taxon>Bacteroidota</taxon>
        <taxon>Cytophagia</taxon>
        <taxon>Cytophagales</taxon>
        <taxon>Cyclobacteriaceae</taxon>
        <taxon>Algoriphagus</taxon>
    </lineage>
</organism>
<dbReference type="AlphaFoldDB" id="A0A326RY86"/>
<dbReference type="InterPro" id="IPR011042">
    <property type="entry name" value="6-blade_b-propeller_TolB-like"/>
</dbReference>
<keyword evidence="2" id="KW-1185">Reference proteome</keyword>
<dbReference type="EMBL" id="QKTX01000006">
    <property type="protein sequence ID" value="PZV83392.1"/>
    <property type="molecule type" value="Genomic_DNA"/>
</dbReference>
<dbReference type="Proteomes" id="UP000248917">
    <property type="component" value="Unassembled WGS sequence"/>
</dbReference>
<dbReference type="OrthoDB" id="819631at2"/>
<gene>
    <name evidence="1" type="ORF">CLV31_1065</name>
</gene>
<name>A0A326RY86_9BACT</name>
<dbReference type="RefSeq" id="WP_111392647.1">
    <property type="nucleotide sequence ID" value="NZ_QKTX01000006.1"/>
</dbReference>
<sequence length="375" mass="43188">MKYFLLRSLPILFFFYGCTSKESNNSNPDSFRLSLSDAINLPSSELEIVDLIPLETNAQNLMGNDLRVRKSKNKIYVMDIAQRDGIHVFSDAGQFLKTVAVKGEGPNELKGLQDFQIDAEERLFVLATLGDRTTMYQVSEQGELQKLADAEYLASAFTLAENDEFYLYGSYNKPLVTHRLVRTNSSGKVLQSYFPNDYTNEMLPMTERNFYETAGGDLILAEIFNDTLYTIQNGQVKPILNLDMGHFQVPKEFWEMDLMQGYQLIQEQGFAVFKSAFSNSKKIIANVHFQGNEIGTQKKVYFYDRITGEFQGLDYPEQEAEIWNDPIGLEEDHVWFLTYHSFLKKSEKTILSPELRTKITEQEFDYPILIKAKRK</sequence>
<evidence type="ECO:0000313" key="2">
    <source>
        <dbReference type="Proteomes" id="UP000248917"/>
    </source>
</evidence>
<reference evidence="1 2" key="1">
    <citation type="submission" date="2018-06" db="EMBL/GenBank/DDBJ databases">
        <title>Genomic Encyclopedia of Archaeal and Bacterial Type Strains, Phase II (KMG-II): from individual species to whole genera.</title>
        <authorList>
            <person name="Goeker M."/>
        </authorList>
    </citation>
    <scope>NUCLEOTIDE SEQUENCE [LARGE SCALE GENOMIC DNA]</scope>
    <source>
        <strain evidence="1 2">T4</strain>
    </source>
</reference>
<accession>A0A326RY86</accession>
<protein>
    <submittedName>
        <fullName evidence="1">6-bladed beta-propeller protein</fullName>
    </submittedName>
</protein>